<reference evidence="2" key="1">
    <citation type="submission" date="2020-08" db="EMBL/GenBank/DDBJ databases">
        <title>Multicomponent nature underlies the extraordinary mechanical properties of spider dragline silk.</title>
        <authorList>
            <person name="Kono N."/>
            <person name="Nakamura H."/>
            <person name="Mori M."/>
            <person name="Yoshida Y."/>
            <person name="Ohtoshi R."/>
            <person name="Malay A.D."/>
            <person name="Moran D.A.P."/>
            <person name="Tomita M."/>
            <person name="Numata K."/>
            <person name="Arakawa K."/>
        </authorList>
    </citation>
    <scope>NUCLEOTIDE SEQUENCE</scope>
</reference>
<evidence type="ECO:0000313" key="2">
    <source>
        <dbReference type="EMBL" id="GFT99268.1"/>
    </source>
</evidence>
<evidence type="ECO:0000313" key="3">
    <source>
        <dbReference type="Proteomes" id="UP000887013"/>
    </source>
</evidence>
<dbReference type="Proteomes" id="UP000887013">
    <property type="component" value="Unassembled WGS sequence"/>
</dbReference>
<proteinExistence type="predicted"/>
<organism evidence="2 3">
    <name type="scientific">Nephila pilipes</name>
    <name type="common">Giant wood spider</name>
    <name type="synonym">Nephila maculata</name>
    <dbReference type="NCBI Taxonomy" id="299642"/>
    <lineage>
        <taxon>Eukaryota</taxon>
        <taxon>Metazoa</taxon>
        <taxon>Ecdysozoa</taxon>
        <taxon>Arthropoda</taxon>
        <taxon>Chelicerata</taxon>
        <taxon>Arachnida</taxon>
        <taxon>Araneae</taxon>
        <taxon>Araneomorphae</taxon>
        <taxon>Entelegynae</taxon>
        <taxon>Araneoidea</taxon>
        <taxon>Nephilidae</taxon>
        <taxon>Nephila</taxon>
    </lineage>
</organism>
<comment type="caution">
    <text evidence="2">The sequence shown here is derived from an EMBL/GenBank/DDBJ whole genome shotgun (WGS) entry which is preliminary data.</text>
</comment>
<keyword evidence="3" id="KW-1185">Reference proteome</keyword>
<sequence>MVEKSFPFNPHGNQQPYRGGEGRSFRREDGKKPYFLEEQRVEKKSKRMEYSVYNGDNDEINGDNGEINGDNDEINGDNDEINGDNDEINGDNDEILIFEE</sequence>
<evidence type="ECO:0000256" key="1">
    <source>
        <dbReference type="SAM" id="MobiDB-lite"/>
    </source>
</evidence>
<dbReference type="AlphaFoldDB" id="A0A8X6Q2Z4"/>
<feature type="compositionally biased region" description="Basic and acidic residues" evidence="1">
    <location>
        <begin position="20"/>
        <end position="32"/>
    </location>
</feature>
<feature type="region of interest" description="Disordered" evidence="1">
    <location>
        <begin position="1"/>
        <end position="32"/>
    </location>
</feature>
<name>A0A8X6Q2Z4_NEPPI</name>
<feature type="region of interest" description="Disordered" evidence="1">
    <location>
        <begin position="48"/>
        <end position="100"/>
    </location>
</feature>
<protein>
    <submittedName>
        <fullName evidence="2">Uncharacterized protein</fullName>
    </submittedName>
</protein>
<feature type="compositionally biased region" description="Acidic residues" evidence="1">
    <location>
        <begin position="69"/>
        <end position="100"/>
    </location>
</feature>
<dbReference type="EMBL" id="BMAW01122524">
    <property type="protein sequence ID" value="GFT99268.1"/>
    <property type="molecule type" value="Genomic_DNA"/>
</dbReference>
<gene>
    <name evidence="2" type="ORF">NPIL_568991</name>
</gene>
<accession>A0A8X6Q2Z4</accession>